<dbReference type="GO" id="GO:0006397">
    <property type="term" value="P:mRNA processing"/>
    <property type="evidence" value="ECO:0007669"/>
    <property type="project" value="UniProtKB-KW"/>
</dbReference>
<dbReference type="InterPro" id="IPR036322">
    <property type="entry name" value="WD40_repeat_dom_sf"/>
</dbReference>
<dbReference type="EC" id="2.3.2.27" evidence="1"/>
<evidence type="ECO:0000256" key="2">
    <source>
        <dbReference type="SAM" id="MobiDB-lite"/>
    </source>
</evidence>
<name>A0ABD3QVW7_9STRA</name>
<evidence type="ECO:0000313" key="5">
    <source>
        <dbReference type="Proteomes" id="UP001530400"/>
    </source>
</evidence>
<dbReference type="EMBL" id="JALLPJ020000038">
    <property type="protein sequence ID" value="KAL3804549.1"/>
    <property type="molecule type" value="Genomic_DNA"/>
</dbReference>
<dbReference type="PANTHER" id="PTHR43995:SF1">
    <property type="entry name" value="PRE-MRNA-PROCESSING FACTOR 19"/>
    <property type="match status" value="1"/>
</dbReference>
<feature type="domain" description="Prp19 coiled-coil region" evidence="3">
    <location>
        <begin position="77"/>
        <end position="139"/>
    </location>
</feature>
<dbReference type="InterPro" id="IPR013083">
    <property type="entry name" value="Znf_RING/FYVE/PHD"/>
</dbReference>
<dbReference type="GO" id="GO:0061630">
    <property type="term" value="F:ubiquitin protein ligase activity"/>
    <property type="evidence" value="ECO:0007669"/>
    <property type="project" value="UniProtKB-UniRule"/>
</dbReference>
<dbReference type="PANTHER" id="PTHR43995">
    <property type="entry name" value="PRE-MRNA-PROCESSING FACTOR 19"/>
    <property type="match status" value="1"/>
</dbReference>
<protein>
    <recommendedName>
        <fullName evidence="1">Pre-mRNA-processing factor 19</fullName>
        <ecNumber evidence="1">2.3.2.27</ecNumber>
    </recommendedName>
</protein>
<keyword evidence="1" id="KW-0808">Transferase</keyword>
<keyword evidence="1" id="KW-0227">DNA damage</keyword>
<keyword evidence="1" id="KW-0507">mRNA processing</keyword>
<comment type="function">
    <text evidence="1">Ubiquitin-protein ligase which is mainly involved pre-mRNA splicing and DNA repair. Required for pre-mRNA splicing as component of the spliceosome.</text>
</comment>
<comment type="subunit">
    <text evidence="1">Homotetramer.</text>
</comment>
<keyword evidence="1" id="KW-0508">mRNA splicing</keyword>
<comment type="caution">
    <text evidence="4">The sequence shown here is derived from an EMBL/GenBank/DDBJ whole genome shotgun (WGS) entry which is preliminary data.</text>
</comment>
<dbReference type="SMART" id="SM00320">
    <property type="entry name" value="WD40"/>
    <property type="match status" value="4"/>
</dbReference>
<dbReference type="InterPro" id="IPR001680">
    <property type="entry name" value="WD40_rpt"/>
</dbReference>
<accession>A0ABD3QVW7</accession>
<comment type="subcellular location">
    <subcellularLocation>
        <location evidence="1">Nucleus</location>
    </subcellularLocation>
</comment>
<keyword evidence="1" id="KW-0234">DNA repair</keyword>
<comment type="pathway">
    <text evidence="1">Protein modification; protein ubiquitination.</text>
</comment>
<dbReference type="GO" id="GO:0006281">
    <property type="term" value="P:DNA repair"/>
    <property type="evidence" value="ECO:0007669"/>
    <property type="project" value="UniProtKB-KW"/>
</dbReference>
<comment type="similarity">
    <text evidence="1">Belongs to the WD repeat PRP19 family.</text>
</comment>
<comment type="catalytic activity">
    <reaction evidence="1">
        <text>S-ubiquitinyl-[E2 ubiquitin-conjugating enzyme]-L-cysteine + [acceptor protein]-L-lysine = [E2 ubiquitin-conjugating enzyme]-L-cysteine + N(6)-ubiquitinyl-[acceptor protein]-L-lysine.</text>
        <dbReference type="EC" id="2.3.2.27"/>
    </reaction>
</comment>
<dbReference type="GO" id="GO:0070534">
    <property type="term" value="P:protein K63-linked ubiquitination"/>
    <property type="evidence" value="ECO:0007669"/>
    <property type="project" value="UniProtKB-UniRule"/>
</dbReference>
<keyword evidence="1" id="KW-0539">Nucleus</keyword>
<dbReference type="Gene3D" id="2.130.10.10">
    <property type="entry name" value="YVTN repeat-like/Quinoprotein amine dehydrogenase"/>
    <property type="match status" value="1"/>
</dbReference>
<dbReference type="InterPro" id="IPR038959">
    <property type="entry name" value="Prp19"/>
</dbReference>
<gene>
    <name evidence="4" type="ORF">ACHAWO_005444</name>
</gene>
<sequence length="542" mass="58884">MATYTCSLSGLPATKAVVTPSGHICSLSLLLTKLSENGGIDPFDPDAKRSLDESDLIHLADNTNASSQILPPRPPSTTSLPSILTILQQEFDAVLLELYDTRKALEETRRELSTALYQNDAAVRVIARVCAERDELKNSRYQHQDQMQGQQQGEKRTRDEKDEEEAQPSKKKKGDGIPLEDMQAMTTTWTQLNAARKPIAKLKRSPEEIASIEDKLKSLGEKKVNVHKSNSNGVLGLQCVVNTKMENKEQYVVSIGKDGQIVVYNVSTGVIAHTVSCAGVERAHAVSTSEDGILICASTVNKEVKLYVLQEEEVKLVSSMEVDSEIVGIAIHPSSTLDAVRIVVATASDILLVKSSSSGGEMEVLTKLEDSAGNNVKYTAGELHPDGFIYAHGTEGGKLVIWDLKTQSLAMTLDISEGNPITSVTFSENGYHLAISTPSAVFIFDLRKQKCIGTINEKVYALSFDPTASYLAYGTEGSIKICVAKDWDKVVATLDYEKKNGGKGKKKDEKGGLVWGSGAGEEKVWLASGCDGEKPVRFWGVE</sequence>
<feature type="region of interest" description="Disordered" evidence="2">
    <location>
        <begin position="137"/>
        <end position="180"/>
    </location>
</feature>
<organism evidence="4 5">
    <name type="scientific">Cyclotella atomus</name>
    <dbReference type="NCBI Taxonomy" id="382360"/>
    <lineage>
        <taxon>Eukaryota</taxon>
        <taxon>Sar</taxon>
        <taxon>Stramenopiles</taxon>
        <taxon>Ochrophyta</taxon>
        <taxon>Bacillariophyta</taxon>
        <taxon>Coscinodiscophyceae</taxon>
        <taxon>Thalassiosirophycidae</taxon>
        <taxon>Stephanodiscales</taxon>
        <taxon>Stephanodiscaceae</taxon>
        <taxon>Cyclotella</taxon>
    </lineage>
</organism>
<dbReference type="InterPro" id="IPR015943">
    <property type="entry name" value="WD40/YVTN_repeat-like_dom_sf"/>
</dbReference>
<keyword evidence="1" id="KW-0833">Ubl conjugation pathway</keyword>
<dbReference type="GO" id="GO:0008380">
    <property type="term" value="P:RNA splicing"/>
    <property type="evidence" value="ECO:0007669"/>
    <property type="project" value="UniProtKB-KW"/>
</dbReference>
<dbReference type="GO" id="GO:0005681">
    <property type="term" value="C:spliceosomal complex"/>
    <property type="evidence" value="ECO:0007669"/>
    <property type="project" value="UniProtKB-KW"/>
</dbReference>
<reference evidence="4 5" key="1">
    <citation type="submission" date="2024-10" db="EMBL/GenBank/DDBJ databases">
        <title>Updated reference genomes for cyclostephanoid diatoms.</title>
        <authorList>
            <person name="Roberts W.R."/>
            <person name="Alverson A.J."/>
        </authorList>
    </citation>
    <scope>NUCLEOTIDE SEQUENCE [LARGE SCALE GENOMIC DNA]</scope>
    <source>
        <strain evidence="4 5">AJA010-31</strain>
    </source>
</reference>
<keyword evidence="5" id="KW-1185">Reference proteome</keyword>
<evidence type="ECO:0000259" key="3">
    <source>
        <dbReference type="Pfam" id="PF08606"/>
    </source>
</evidence>
<dbReference type="Gene3D" id="3.30.40.10">
    <property type="entry name" value="Zinc/RING finger domain, C3HC4 (zinc finger)"/>
    <property type="match status" value="1"/>
</dbReference>
<evidence type="ECO:0000256" key="1">
    <source>
        <dbReference type="RuleBase" id="RU367101"/>
    </source>
</evidence>
<proteinExistence type="inferred from homology"/>
<keyword evidence="1" id="KW-0747">Spliceosome</keyword>
<dbReference type="Proteomes" id="UP001530400">
    <property type="component" value="Unassembled WGS sequence"/>
</dbReference>
<dbReference type="AlphaFoldDB" id="A0ABD3QVW7"/>
<dbReference type="SUPFAM" id="SSF50978">
    <property type="entry name" value="WD40 repeat-like"/>
    <property type="match status" value="1"/>
</dbReference>
<dbReference type="GO" id="GO:0000974">
    <property type="term" value="C:Prp19 complex"/>
    <property type="evidence" value="ECO:0007669"/>
    <property type="project" value="UniProtKB-UniRule"/>
</dbReference>
<dbReference type="Pfam" id="PF08606">
    <property type="entry name" value="Prp19"/>
    <property type="match status" value="1"/>
</dbReference>
<evidence type="ECO:0000313" key="4">
    <source>
        <dbReference type="EMBL" id="KAL3804549.1"/>
    </source>
</evidence>
<dbReference type="InterPro" id="IPR013915">
    <property type="entry name" value="Prp19_cc"/>
</dbReference>